<dbReference type="Pfam" id="PF00003">
    <property type="entry name" value="7tm_3"/>
    <property type="match status" value="1"/>
</dbReference>
<evidence type="ECO:0000256" key="4">
    <source>
        <dbReference type="ARBA" id="ARBA00023040"/>
    </source>
</evidence>
<dbReference type="Pfam" id="PF01094">
    <property type="entry name" value="ANF_receptor"/>
    <property type="match status" value="1"/>
</dbReference>
<keyword evidence="13" id="KW-1185">Reference proteome</keyword>
<evidence type="ECO:0000256" key="9">
    <source>
        <dbReference type="SAM" id="MobiDB-lite"/>
    </source>
</evidence>
<sequence>MSLLLSSLEHYDALLHSSNSNSSSTSRKNLQVTSDDDGDEIAICNLAALIPFSLPPQPNGHVHYLTDLFGLVAPQLALAVQHLNTGDGSIVRDLQGLNDRCNIRFTLEFLDTGLVENVAVDSVLRVTDRAFPPVCAFQGASRSSVSMYTAAITGLRGYPQISAASTSPLLSSNADAPQLFPLFGRTIPSDDAIAVPIMEHFQSVLNIQHLAVLYVNDAYGTAFARGLHEAAAPGISIKSVEIAPGSVQANVERAVRELKQTQYQYIFAILNQHHLFYDILLQAFEEGIAGTGRHTWFFSDASLGAILAATPPIDSPLQLALQGAGVITASAGVPQQHNQQTPLKSYIDNLNEFLNSPDDLDYLVRKSPHPDAFATTNMTLKEFDIQDPFTPFIYDSMIALGLGACNARASDNNDDYFDGHDHFHAITRTTFVGTSGPVIFDPETGSREPSSAYCGLHQIVANSSDIANSGNTTFRVTMASLYDHGIWKQLDDASPFVYADGSTVPPSDLPHIQVNPNYLGTGWRVAGYVLCGMGMALALGLALWTRAQSENRVIRASQPFFLTIICLGVATFFASIIPLGVDEQIATETGCTVACNAVIWLLSIGFCVTFSAMFTKTQRVNKIFQNPRFTRIKVTPLDVVKPMMVCLGANFVLLALMAALRPVAWTVETLAQDDFGRDTETRGFCDWSHSIPFLVPLALINLGCLFYAMVQAYEARGISIEFAESEWIFRCMLVIALAGFLSFPVLVLIHENNNAFYFFFSATIWITGSLVLLLMFVPKILFLRQKESQPSMKMSIMRGSNSNSARSSLFHDPSTLNFSSSEDGLLVLSHPKTEAELRDRVVHLEARLKKFADRCSCRQASDDDLVMIAPILDAIPEQPSHDNNGEEEEDEEEETSSLTPEGIQKTTSNGEFCSTATPDDVVDHHA</sequence>
<evidence type="ECO:0000256" key="2">
    <source>
        <dbReference type="ARBA" id="ARBA00022692"/>
    </source>
</evidence>
<keyword evidence="2 10" id="KW-0812">Transmembrane</keyword>
<keyword evidence="5 10" id="KW-0472">Membrane</keyword>
<comment type="caution">
    <text evidence="12">The sequence shown here is derived from an EMBL/GenBank/DDBJ whole genome shotgun (WGS) entry which is preliminary data.</text>
</comment>
<dbReference type="EMBL" id="CAICTM010001732">
    <property type="protein sequence ID" value="CAB9525833.1"/>
    <property type="molecule type" value="Genomic_DNA"/>
</dbReference>
<comment type="subcellular location">
    <subcellularLocation>
        <location evidence="1">Membrane</location>
        <topology evidence="1">Multi-pass membrane protein</topology>
    </subcellularLocation>
</comment>
<evidence type="ECO:0000256" key="7">
    <source>
        <dbReference type="ARBA" id="ARBA00023180"/>
    </source>
</evidence>
<dbReference type="InterPro" id="IPR017978">
    <property type="entry name" value="GPCR_3_C"/>
</dbReference>
<evidence type="ECO:0000256" key="6">
    <source>
        <dbReference type="ARBA" id="ARBA00023170"/>
    </source>
</evidence>
<accession>A0A9N8HSK3</accession>
<feature type="transmembrane region" description="Helical" evidence="10">
    <location>
        <begin position="755"/>
        <end position="777"/>
    </location>
</feature>
<feature type="region of interest" description="Disordered" evidence="9">
    <location>
        <begin position="874"/>
        <end position="926"/>
    </location>
</feature>
<keyword evidence="6 12" id="KW-0675">Receptor</keyword>
<dbReference type="CDD" id="cd15047">
    <property type="entry name" value="7tmC_GABA-B-like"/>
    <property type="match status" value="1"/>
</dbReference>
<dbReference type="PANTHER" id="PTHR10519:SF20">
    <property type="entry name" value="G-PROTEIN COUPLED RECEPTOR 156-RELATED"/>
    <property type="match status" value="1"/>
</dbReference>
<dbReference type="Gene3D" id="3.40.50.2300">
    <property type="match status" value="2"/>
</dbReference>
<gene>
    <name evidence="12" type="ORF">SEMRO_1734_G294290.1</name>
</gene>
<evidence type="ECO:0000256" key="3">
    <source>
        <dbReference type="ARBA" id="ARBA00022989"/>
    </source>
</evidence>
<dbReference type="InterPro" id="IPR001828">
    <property type="entry name" value="ANF_lig-bd_rcpt"/>
</dbReference>
<evidence type="ECO:0000256" key="10">
    <source>
        <dbReference type="SAM" id="Phobius"/>
    </source>
</evidence>
<dbReference type="Proteomes" id="UP001153069">
    <property type="component" value="Unassembled WGS sequence"/>
</dbReference>
<feature type="transmembrane region" description="Helical" evidence="10">
    <location>
        <begin position="727"/>
        <end position="749"/>
    </location>
</feature>
<evidence type="ECO:0000313" key="12">
    <source>
        <dbReference type="EMBL" id="CAB9525833.1"/>
    </source>
</evidence>
<evidence type="ECO:0000256" key="1">
    <source>
        <dbReference type="ARBA" id="ARBA00004141"/>
    </source>
</evidence>
<name>A0A9N8HSK3_9STRA</name>
<keyword evidence="7" id="KW-0325">Glycoprotein</keyword>
<feature type="transmembrane region" description="Helical" evidence="10">
    <location>
        <begin position="597"/>
        <end position="615"/>
    </location>
</feature>
<dbReference type="GO" id="GO:0004965">
    <property type="term" value="F:G protein-coupled GABA receptor activity"/>
    <property type="evidence" value="ECO:0007669"/>
    <property type="project" value="InterPro"/>
</dbReference>
<evidence type="ECO:0000256" key="5">
    <source>
        <dbReference type="ARBA" id="ARBA00023136"/>
    </source>
</evidence>
<dbReference type="PRINTS" id="PR01176">
    <property type="entry name" value="GABABRECEPTR"/>
</dbReference>
<organism evidence="12 13">
    <name type="scientific">Seminavis robusta</name>
    <dbReference type="NCBI Taxonomy" id="568900"/>
    <lineage>
        <taxon>Eukaryota</taxon>
        <taxon>Sar</taxon>
        <taxon>Stramenopiles</taxon>
        <taxon>Ochrophyta</taxon>
        <taxon>Bacillariophyta</taxon>
        <taxon>Bacillariophyceae</taxon>
        <taxon>Bacillariophycidae</taxon>
        <taxon>Naviculales</taxon>
        <taxon>Naviculaceae</taxon>
        <taxon>Seminavis</taxon>
    </lineage>
</organism>
<keyword evidence="8" id="KW-0807">Transducer</keyword>
<feature type="compositionally biased region" description="Polar residues" evidence="9">
    <location>
        <begin position="896"/>
        <end position="917"/>
    </location>
</feature>
<dbReference type="GO" id="GO:0038039">
    <property type="term" value="C:G protein-coupled receptor heterodimeric complex"/>
    <property type="evidence" value="ECO:0007669"/>
    <property type="project" value="TreeGrafter"/>
</dbReference>
<feature type="domain" description="G-protein coupled receptors family 3 profile" evidence="11">
    <location>
        <begin position="592"/>
        <end position="783"/>
    </location>
</feature>
<dbReference type="InterPro" id="IPR000337">
    <property type="entry name" value="GPCR_3"/>
</dbReference>
<dbReference type="InterPro" id="IPR028082">
    <property type="entry name" value="Peripla_BP_I"/>
</dbReference>
<feature type="compositionally biased region" description="Acidic residues" evidence="9">
    <location>
        <begin position="885"/>
        <end position="895"/>
    </location>
</feature>
<dbReference type="OrthoDB" id="43432at2759"/>
<feature type="transmembrane region" description="Helical" evidence="10">
    <location>
        <begin position="525"/>
        <end position="547"/>
    </location>
</feature>
<dbReference type="InterPro" id="IPR002455">
    <property type="entry name" value="GPCR3_GABA-B"/>
</dbReference>
<protein>
    <submittedName>
        <fullName evidence="12">Acid type B receptor subunit 2</fullName>
    </submittedName>
</protein>
<evidence type="ECO:0000256" key="8">
    <source>
        <dbReference type="ARBA" id="ARBA00023224"/>
    </source>
</evidence>
<dbReference type="PRINTS" id="PR00248">
    <property type="entry name" value="GPCRMGR"/>
</dbReference>
<keyword evidence="4" id="KW-0297">G-protein coupled receptor</keyword>
<dbReference type="PANTHER" id="PTHR10519">
    <property type="entry name" value="GABA-B RECEPTOR"/>
    <property type="match status" value="1"/>
</dbReference>
<feature type="transmembrane region" description="Helical" evidence="10">
    <location>
        <begin position="559"/>
        <end position="577"/>
    </location>
</feature>
<feature type="transmembrane region" description="Helical" evidence="10">
    <location>
        <begin position="693"/>
        <end position="715"/>
    </location>
</feature>
<dbReference type="SUPFAM" id="SSF53822">
    <property type="entry name" value="Periplasmic binding protein-like I"/>
    <property type="match status" value="1"/>
</dbReference>
<proteinExistence type="predicted"/>
<dbReference type="PROSITE" id="PS50259">
    <property type="entry name" value="G_PROTEIN_RECEP_F3_4"/>
    <property type="match status" value="1"/>
</dbReference>
<evidence type="ECO:0000259" key="11">
    <source>
        <dbReference type="PROSITE" id="PS50259"/>
    </source>
</evidence>
<evidence type="ECO:0000313" key="13">
    <source>
        <dbReference type="Proteomes" id="UP001153069"/>
    </source>
</evidence>
<dbReference type="AlphaFoldDB" id="A0A9N8HSK3"/>
<reference evidence="12" key="1">
    <citation type="submission" date="2020-06" db="EMBL/GenBank/DDBJ databases">
        <authorList>
            <consortium name="Plant Systems Biology data submission"/>
        </authorList>
    </citation>
    <scope>NUCLEOTIDE SEQUENCE</scope>
    <source>
        <strain evidence="12">D6</strain>
    </source>
</reference>
<keyword evidence="3 10" id="KW-1133">Transmembrane helix</keyword>